<dbReference type="GO" id="GO:0005737">
    <property type="term" value="C:cytoplasm"/>
    <property type="evidence" value="ECO:0007669"/>
    <property type="project" value="TreeGrafter"/>
</dbReference>
<comment type="cofactor">
    <cofactor evidence="1">
        <name>Mn(2+)</name>
        <dbReference type="ChEBI" id="CHEBI:29035"/>
    </cofactor>
</comment>
<feature type="domain" description="ATP-grasp" evidence="11">
    <location>
        <begin position="122"/>
        <end position="309"/>
    </location>
</feature>
<dbReference type="Gene3D" id="3.30.470.20">
    <property type="entry name" value="ATP-grasp fold, B domain"/>
    <property type="match status" value="1"/>
</dbReference>
<dbReference type="Pfam" id="PF02951">
    <property type="entry name" value="GSH-S_N"/>
    <property type="match status" value="1"/>
</dbReference>
<comment type="cofactor">
    <cofactor evidence="2">
        <name>Mg(2+)</name>
        <dbReference type="ChEBI" id="CHEBI:18420"/>
    </cofactor>
</comment>
<dbReference type="EMBL" id="AEQP01000022">
    <property type="protein sequence ID" value="EFV94088.1"/>
    <property type="molecule type" value="Genomic_DNA"/>
</dbReference>
<reference evidence="12 13" key="1">
    <citation type="submission" date="2010-12" db="EMBL/GenBank/DDBJ databases">
        <authorList>
            <person name="Muzny D."/>
            <person name="Qin X."/>
            <person name="Deng J."/>
            <person name="Jiang H."/>
            <person name="Liu Y."/>
            <person name="Qu J."/>
            <person name="Song X.-Z."/>
            <person name="Zhang L."/>
            <person name="Thornton R."/>
            <person name="Coyle M."/>
            <person name="Francisco L."/>
            <person name="Jackson L."/>
            <person name="Javaid M."/>
            <person name="Korchina V."/>
            <person name="Kovar C."/>
            <person name="Mata R."/>
            <person name="Mathew T."/>
            <person name="Ngo R."/>
            <person name="Nguyen L."/>
            <person name="Nguyen N."/>
            <person name="Okwuonu G."/>
            <person name="Ongeri F."/>
            <person name="Pham C."/>
            <person name="Simmons D."/>
            <person name="Wilczek-Boney K."/>
            <person name="Hale W."/>
            <person name="Jakkamsetti A."/>
            <person name="Pham P."/>
            <person name="Ruth R."/>
            <person name="San Lucas F."/>
            <person name="Warren J."/>
            <person name="Zhang J."/>
            <person name="Zhao Z."/>
            <person name="Zhou C."/>
            <person name="Zhu D."/>
            <person name="Lee S."/>
            <person name="Bess C."/>
            <person name="Blankenburg K."/>
            <person name="Forbes L."/>
            <person name="Fu Q."/>
            <person name="Gubbala S."/>
            <person name="Hirani K."/>
            <person name="Jayaseelan J.C."/>
            <person name="Lara F."/>
            <person name="Munidasa M."/>
            <person name="Palculict T."/>
            <person name="Patil S."/>
            <person name="Pu L.-L."/>
            <person name="Saada N."/>
            <person name="Tang L."/>
            <person name="Weissenberger G."/>
            <person name="Zhu Y."/>
            <person name="Hemphill L."/>
            <person name="Shang Y."/>
            <person name="Youmans B."/>
            <person name="Ayvaz T."/>
            <person name="Ross M."/>
            <person name="Santibanez J."/>
            <person name="Aqrawi P."/>
            <person name="Gross S."/>
            <person name="Joshi V."/>
            <person name="Fowler G."/>
            <person name="Nazareth L."/>
            <person name="Reid J."/>
            <person name="Worley K."/>
            <person name="Petrosino J."/>
            <person name="Highlander S."/>
            <person name="Gibbs R."/>
        </authorList>
    </citation>
    <scope>NUCLEOTIDE SEQUENCE [LARGE SCALE GENOMIC DNA]</scope>
    <source>
        <strain evidence="12 13">ATCC 51599</strain>
    </source>
</reference>
<keyword evidence="8" id="KW-0460">Magnesium</keyword>
<evidence type="ECO:0000259" key="11">
    <source>
        <dbReference type="PROSITE" id="PS50975"/>
    </source>
</evidence>
<dbReference type="FunFam" id="3.30.1490.20:FF:000009">
    <property type="entry name" value="Glutathione synthetase"/>
    <property type="match status" value="1"/>
</dbReference>
<organism evidence="12 13">
    <name type="scientific">Lautropia mirabilis ATCC 51599</name>
    <dbReference type="NCBI Taxonomy" id="887898"/>
    <lineage>
        <taxon>Bacteria</taxon>
        <taxon>Pseudomonadati</taxon>
        <taxon>Pseudomonadota</taxon>
        <taxon>Betaproteobacteria</taxon>
        <taxon>Burkholderiales</taxon>
        <taxon>Burkholderiaceae</taxon>
        <taxon>Lautropia</taxon>
    </lineage>
</organism>
<dbReference type="InterPro" id="IPR004218">
    <property type="entry name" value="GSHS_ATP-bd"/>
</dbReference>
<comment type="catalytic activity">
    <reaction evidence="10">
        <text>gamma-L-glutamyl-L-cysteine + glycine + ATP = glutathione + ADP + phosphate + H(+)</text>
        <dbReference type="Rhea" id="RHEA:13557"/>
        <dbReference type="ChEBI" id="CHEBI:15378"/>
        <dbReference type="ChEBI" id="CHEBI:30616"/>
        <dbReference type="ChEBI" id="CHEBI:43474"/>
        <dbReference type="ChEBI" id="CHEBI:57305"/>
        <dbReference type="ChEBI" id="CHEBI:57925"/>
        <dbReference type="ChEBI" id="CHEBI:58173"/>
        <dbReference type="ChEBI" id="CHEBI:456216"/>
        <dbReference type="EC" id="6.3.2.3"/>
    </reaction>
</comment>
<comment type="similarity">
    <text evidence="10">Belongs to the prokaryotic GSH synthase family.</text>
</comment>
<dbReference type="GO" id="GO:0004363">
    <property type="term" value="F:glutathione synthase activity"/>
    <property type="evidence" value="ECO:0007669"/>
    <property type="project" value="UniProtKB-UniRule"/>
</dbReference>
<evidence type="ECO:0000256" key="7">
    <source>
        <dbReference type="ARBA" id="ARBA00022840"/>
    </source>
</evidence>
<comment type="pathway">
    <text evidence="10">Sulfur metabolism; glutathione biosynthesis; glutathione from L-cysteine and L-glutamate: step 2/2.</text>
</comment>
<dbReference type="SUPFAM" id="SSF52440">
    <property type="entry name" value="PreATP-grasp domain"/>
    <property type="match status" value="1"/>
</dbReference>
<keyword evidence="3 10" id="KW-0436">Ligase</keyword>
<dbReference type="AlphaFoldDB" id="E7RZT9"/>
<dbReference type="PROSITE" id="PS50975">
    <property type="entry name" value="ATP_GRASP"/>
    <property type="match status" value="1"/>
</dbReference>
<dbReference type="NCBIfam" id="TIGR01380">
    <property type="entry name" value="glut_syn"/>
    <property type="match status" value="1"/>
</dbReference>
<evidence type="ECO:0000313" key="13">
    <source>
        <dbReference type="Proteomes" id="UP000011021"/>
    </source>
</evidence>
<keyword evidence="13" id="KW-1185">Reference proteome</keyword>
<protein>
    <recommendedName>
        <fullName evidence="10">Glutathione synthetase</fullName>
        <ecNumber evidence="10">6.3.2.3</ecNumber>
    </recommendedName>
    <alternativeName>
        <fullName evidence="10">GSH synthetase</fullName>
        <shortName evidence="10">GSH-S</shortName>
        <shortName evidence="10">GSHase</shortName>
    </alternativeName>
    <alternativeName>
        <fullName evidence="10">Glutathione synthase</fullName>
    </alternativeName>
</protein>
<dbReference type="Proteomes" id="UP000011021">
    <property type="component" value="Unassembled WGS sequence"/>
</dbReference>
<dbReference type="Pfam" id="PF02955">
    <property type="entry name" value="GSH-S_ATP"/>
    <property type="match status" value="1"/>
</dbReference>
<keyword evidence="7 10" id="KW-0067">ATP-binding</keyword>
<dbReference type="NCBIfam" id="NF003573">
    <property type="entry name" value="PRK05246.1"/>
    <property type="match status" value="1"/>
</dbReference>
<evidence type="ECO:0000256" key="6">
    <source>
        <dbReference type="ARBA" id="ARBA00022741"/>
    </source>
</evidence>
<dbReference type="InterPro" id="IPR013815">
    <property type="entry name" value="ATP_grasp_subdomain_1"/>
</dbReference>
<dbReference type="SUPFAM" id="SSF56059">
    <property type="entry name" value="Glutathione synthetase ATP-binding domain-like"/>
    <property type="match status" value="1"/>
</dbReference>
<dbReference type="InterPro" id="IPR004215">
    <property type="entry name" value="GSHS_N"/>
</dbReference>
<keyword evidence="9" id="KW-0464">Manganese</keyword>
<dbReference type="Gene3D" id="3.40.50.20">
    <property type="match status" value="1"/>
</dbReference>
<dbReference type="EC" id="6.3.2.3" evidence="10"/>
<evidence type="ECO:0000313" key="12">
    <source>
        <dbReference type="EMBL" id="EFV94088.1"/>
    </source>
</evidence>
<evidence type="ECO:0000256" key="4">
    <source>
        <dbReference type="ARBA" id="ARBA00022684"/>
    </source>
</evidence>
<keyword evidence="6 10" id="KW-0547">Nucleotide-binding</keyword>
<dbReference type="eggNOG" id="COG0189">
    <property type="taxonomic scope" value="Bacteria"/>
</dbReference>
<evidence type="ECO:0000256" key="10">
    <source>
        <dbReference type="HAMAP-Rule" id="MF_00162"/>
    </source>
</evidence>
<dbReference type="PANTHER" id="PTHR21621:SF4">
    <property type="entry name" value="GLUTATHIONE SYNTHETASE"/>
    <property type="match status" value="1"/>
</dbReference>
<dbReference type="UniPathway" id="UPA00142">
    <property type="reaction ID" value="UER00210"/>
</dbReference>
<dbReference type="GO" id="GO:0046872">
    <property type="term" value="F:metal ion binding"/>
    <property type="evidence" value="ECO:0007669"/>
    <property type="project" value="UniProtKB-KW"/>
</dbReference>
<proteinExistence type="inferred from homology"/>
<dbReference type="STRING" id="887898.HMPREF0551_2203"/>
<sequence>MDILFILDPFDSLKPKKETSIAMMRAAVARGHRVFGCLQGDISLDQGKVTARVTPLELTGELSPWYKAGEVRTEPLSAFDAVLMRKDPPFDMEYVYSTYMLERAVEQGARVYNNPAAIRDHNEKFSITAYPQLTTDVMVTRDPARLREFVARHGEAVLKLLDGMGGASIFRARQDDPNLSVILETMNRFGTRTVMAQRYLPAIAQGDKRILLIDGEVVPHALARIPQAGEARGNMAAGGKPVAQPLSARDEEIARYLGPRLAAKGLFLVGLDVIGDSLTEINVTSPTGFMEITAQTGFDVPDFFIAQLEKRVAADRSAAGA</sequence>
<keyword evidence="4 10" id="KW-0317">Glutathione biosynthesis</keyword>
<dbReference type="InterPro" id="IPR011761">
    <property type="entry name" value="ATP-grasp"/>
</dbReference>
<evidence type="ECO:0000256" key="1">
    <source>
        <dbReference type="ARBA" id="ARBA00001936"/>
    </source>
</evidence>
<name>E7RZT9_9BURK</name>
<evidence type="ECO:0000256" key="5">
    <source>
        <dbReference type="ARBA" id="ARBA00022723"/>
    </source>
</evidence>
<evidence type="ECO:0000256" key="8">
    <source>
        <dbReference type="ARBA" id="ARBA00022842"/>
    </source>
</evidence>
<keyword evidence="5" id="KW-0479">Metal-binding</keyword>
<comment type="caution">
    <text evidence="12">The sequence shown here is derived from an EMBL/GenBank/DDBJ whole genome shotgun (WGS) entry which is preliminary data.</text>
</comment>
<dbReference type="HAMAP" id="MF_00162">
    <property type="entry name" value="GSH_S"/>
    <property type="match status" value="1"/>
</dbReference>
<accession>E7RZT9</accession>
<dbReference type="PANTHER" id="PTHR21621">
    <property type="entry name" value="RIBOSOMAL PROTEIN S6 MODIFICATION PROTEIN"/>
    <property type="match status" value="1"/>
</dbReference>
<dbReference type="HOGENOM" id="CLU_068239_0_0_4"/>
<dbReference type="InterPro" id="IPR006284">
    <property type="entry name" value="Glut_synth_pro"/>
</dbReference>
<evidence type="ECO:0000256" key="9">
    <source>
        <dbReference type="ARBA" id="ARBA00023211"/>
    </source>
</evidence>
<dbReference type="GO" id="GO:0005524">
    <property type="term" value="F:ATP binding"/>
    <property type="evidence" value="ECO:0007669"/>
    <property type="project" value="UniProtKB-UniRule"/>
</dbReference>
<dbReference type="InterPro" id="IPR016185">
    <property type="entry name" value="PreATP-grasp_dom_sf"/>
</dbReference>
<dbReference type="Gene3D" id="3.30.1490.20">
    <property type="entry name" value="ATP-grasp fold, A domain"/>
    <property type="match status" value="1"/>
</dbReference>
<evidence type="ECO:0000256" key="2">
    <source>
        <dbReference type="ARBA" id="ARBA00001946"/>
    </source>
</evidence>
<dbReference type="RefSeq" id="WP_005674604.1">
    <property type="nucleotide sequence ID" value="NZ_CP146288.1"/>
</dbReference>
<evidence type="ECO:0000256" key="3">
    <source>
        <dbReference type="ARBA" id="ARBA00022598"/>
    </source>
</evidence>
<gene>
    <name evidence="10 12" type="primary">gshB</name>
    <name evidence="12" type="ORF">HMPREF0551_2203</name>
</gene>